<keyword evidence="2" id="KW-1185">Reference proteome</keyword>
<evidence type="ECO:0000313" key="2">
    <source>
        <dbReference type="Proteomes" id="UP000179441"/>
    </source>
</evidence>
<dbReference type="AlphaFoldDB" id="A0A1S1LTF2"/>
<comment type="caution">
    <text evidence="1">The sequence shown here is derived from an EMBL/GenBank/DDBJ whole genome shotgun (WGS) entry which is preliminary data.</text>
</comment>
<name>A0A1S1LTF2_MYCCH</name>
<organism evidence="1 2">
    <name type="scientific">Mycobacteroides chelonae</name>
    <name type="common">Mycobacterium chelonae</name>
    <dbReference type="NCBI Taxonomy" id="1774"/>
    <lineage>
        <taxon>Bacteria</taxon>
        <taxon>Bacillati</taxon>
        <taxon>Actinomycetota</taxon>
        <taxon>Actinomycetes</taxon>
        <taxon>Mycobacteriales</taxon>
        <taxon>Mycobacteriaceae</taxon>
        <taxon>Mycobacteroides</taxon>
    </lineage>
</organism>
<protein>
    <submittedName>
        <fullName evidence="1">Uncharacterized protein</fullName>
    </submittedName>
</protein>
<reference evidence="1 2" key="1">
    <citation type="submission" date="2016-10" db="EMBL/GenBank/DDBJ databases">
        <title>Evaluation of Human, Veterinary and Environmental Mycobacterium chelonae Isolates by Core Genome Phylogenomic Analysis, Targeted Gene Comparison, and Anti-microbial Susceptibility Patterns: A Tale of Mistaken Identities.</title>
        <authorList>
            <person name="Fogelson S.B."/>
            <person name="Camus A.C."/>
            <person name="Lorenz W."/>
            <person name="Vasireddy R."/>
            <person name="Vasireddy S."/>
            <person name="Smith T."/>
            <person name="Brown-Elliott B.A."/>
            <person name="Wallace R.J.Jr."/>
            <person name="Hasan N.A."/>
            <person name="Reischl U."/>
            <person name="Sanchez S."/>
        </authorList>
    </citation>
    <scope>NUCLEOTIDE SEQUENCE [LARGE SCALE GENOMIC DNA]</scope>
    <source>
        <strain evidence="1 2">15518</strain>
    </source>
</reference>
<evidence type="ECO:0000313" key="1">
    <source>
        <dbReference type="EMBL" id="OHU76054.1"/>
    </source>
</evidence>
<dbReference type="EMBL" id="MLIS01000004">
    <property type="protein sequence ID" value="OHU76054.1"/>
    <property type="molecule type" value="Genomic_DNA"/>
</dbReference>
<gene>
    <name evidence="1" type="ORF">BKG84_24470</name>
</gene>
<sequence>MTCQQSEDHELPGRYVEFEFQDLPELERTVLCGDELVSWSGGRHRPECPPAYVEPEIFDEDESTGKLHLRACDQRDGPESSIDLDLRSQVFPLTVRRSADTHQRQQETDKPWAPVQLADEKGDIVMKPPGDVSRYHFLVDDEVQFGYDAASPTAAVLVAQPDSDNCLRLADISGSFGGEEYRTRVSSLLHVSGCAECAAFKADWEAKEQAAWDAERAAFTPEALALADHLVCCGLTLTTSSGLACGHGNTYVLAADAPVALWLREALEGAVFSGPEGPWPNWGRTCHAVDWPGLIEQRPDALVPDHDMLATNFGATWESIAEAFTLLRTVDPDAHMDVSLWVAEDGRITVDPFGFYATREVESELAQRIDALLIAGGRMAENIHDDGYAPGLSGWQVEC</sequence>
<proteinExistence type="predicted"/>
<dbReference type="Proteomes" id="UP000179441">
    <property type="component" value="Unassembled WGS sequence"/>
</dbReference>
<accession>A0A1S1LTF2</accession>